<evidence type="ECO:0000256" key="1">
    <source>
        <dbReference type="SAM" id="SignalP"/>
    </source>
</evidence>
<organism evidence="2 3">
    <name type="scientific">Aspergillus arachidicola</name>
    <dbReference type="NCBI Taxonomy" id="656916"/>
    <lineage>
        <taxon>Eukaryota</taxon>
        <taxon>Fungi</taxon>
        <taxon>Dikarya</taxon>
        <taxon>Ascomycota</taxon>
        <taxon>Pezizomycotina</taxon>
        <taxon>Eurotiomycetes</taxon>
        <taxon>Eurotiomycetidae</taxon>
        <taxon>Eurotiales</taxon>
        <taxon>Aspergillaceae</taxon>
        <taxon>Aspergillus</taxon>
        <taxon>Aspergillus subgen. Circumdati</taxon>
    </lineage>
</organism>
<protein>
    <submittedName>
        <fullName evidence="2">Uncharacterized protein</fullName>
    </submittedName>
</protein>
<feature type="signal peptide" evidence="1">
    <location>
        <begin position="1"/>
        <end position="19"/>
    </location>
</feature>
<gene>
    <name evidence="2" type="ORF">AARAC_004924</name>
</gene>
<accession>A0A2G7FQY7</accession>
<dbReference type="AlphaFoldDB" id="A0A2G7FQY7"/>
<evidence type="ECO:0000313" key="3">
    <source>
        <dbReference type="Proteomes" id="UP000231358"/>
    </source>
</evidence>
<name>A0A2G7FQY7_9EURO</name>
<keyword evidence="1" id="KW-0732">Signal</keyword>
<comment type="caution">
    <text evidence="2">The sequence shown here is derived from an EMBL/GenBank/DDBJ whole genome shotgun (WGS) entry which is preliminary data.</text>
</comment>
<reference evidence="2 3" key="1">
    <citation type="submission" date="2017-05" db="EMBL/GenBank/DDBJ databases">
        <title>Genome sequence for an aflatoxigenic pathogen of Argentinian peanut, Aspergillus arachidicola.</title>
        <authorList>
            <person name="Moore G."/>
            <person name="Beltz S.B."/>
            <person name="Mack B.M."/>
        </authorList>
    </citation>
    <scope>NUCLEOTIDE SEQUENCE [LARGE SCALE GENOMIC DNA]</scope>
    <source>
        <strain evidence="2 3">CBS 117610</strain>
    </source>
</reference>
<keyword evidence="3" id="KW-1185">Reference proteome</keyword>
<dbReference type="EMBL" id="NEXV01000467">
    <property type="protein sequence ID" value="PIG83028.1"/>
    <property type="molecule type" value="Genomic_DNA"/>
</dbReference>
<dbReference type="Proteomes" id="UP000231358">
    <property type="component" value="Unassembled WGS sequence"/>
</dbReference>
<sequence>MKFAIPLLSLLATSQVTLAAPAATVDVAELPSDTILDIRSSNPSDEALAVLEQRATRVCEILDRTVRTIGTSKFTVVYIVMGSRLARQVCEYAGGSRCEELSYIISDGLLLAYTAAAHYSGSIPEGLPGKRDVDDSQDYLQMWETMLSSSDDISYESLSPLSISSDTIALARRQDEPLPTHRFQITGFAVDDSPKHDIIANHYENGETVLHLHFYEGTLRFDNPGFKIAFTTRERSKLTQAHQKSMALAGAATWAVYADNANHKMDDFIGFAETEHAANFYYRIIPEIKGFGTNYETVDICGGMASYL</sequence>
<proteinExistence type="predicted"/>
<evidence type="ECO:0000313" key="2">
    <source>
        <dbReference type="EMBL" id="PIG83028.1"/>
    </source>
</evidence>
<feature type="chain" id="PRO_5013748247" evidence="1">
    <location>
        <begin position="20"/>
        <end position="308"/>
    </location>
</feature>